<reference evidence="1" key="2">
    <citation type="submission" date="2020-09" db="EMBL/GenBank/DDBJ databases">
        <authorList>
            <person name="Sun Q."/>
            <person name="Ohkuma M."/>
        </authorList>
    </citation>
    <scope>NUCLEOTIDE SEQUENCE</scope>
    <source>
        <strain evidence="1">JCM 10088</strain>
    </source>
</reference>
<name>A0A830GY44_9CREN</name>
<evidence type="ECO:0008006" key="3">
    <source>
        <dbReference type="Google" id="ProtNLM"/>
    </source>
</evidence>
<protein>
    <recommendedName>
        <fullName evidence="3">YkgJ family cysteine cluster protein</fullName>
    </recommendedName>
</protein>
<proteinExistence type="predicted"/>
<organism evidence="1 2">
    <name type="scientific">Thermocladium modestius</name>
    <dbReference type="NCBI Taxonomy" id="62609"/>
    <lineage>
        <taxon>Archaea</taxon>
        <taxon>Thermoproteota</taxon>
        <taxon>Thermoprotei</taxon>
        <taxon>Thermoproteales</taxon>
        <taxon>Thermoproteaceae</taxon>
        <taxon>Thermocladium</taxon>
    </lineage>
</organism>
<accession>A0A830GY44</accession>
<comment type="caution">
    <text evidence="1">The sequence shown here is derived from an EMBL/GenBank/DDBJ whole genome shotgun (WGS) entry which is preliminary data.</text>
</comment>
<keyword evidence="2" id="KW-1185">Reference proteome</keyword>
<dbReference type="AlphaFoldDB" id="A0A830GY44"/>
<dbReference type="PANTHER" id="PTHR35866:SF1">
    <property type="entry name" value="YKGJ FAMILY CYSTEINE CLUSTER PROTEIN"/>
    <property type="match status" value="1"/>
</dbReference>
<evidence type="ECO:0000313" key="2">
    <source>
        <dbReference type="Proteomes" id="UP000610960"/>
    </source>
</evidence>
<evidence type="ECO:0000313" key="1">
    <source>
        <dbReference type="EMBL" id="GGP22197.1"/>
    </source>
</evidence>
<dbReference type="Proteomes" id="UP000610960">
    <property type="component" value="Unassembled WGS sequence"/>
</dbReference>
<dbReference type="Pfam" id="PF03692">
    <property type="entry name" value="CxxCxxCC"/>
    <property type="match status" value="1"/>
</dbReference>
<sequence length="213" mass="23826">MQFVGPKIRFQCTLCGECCRRYWITVNLDDLARIYSRLGLLPSQVSALYPKSVAGSWDYPSIQVEGGEHYLVLRKKLDGACIFTKWEEGRLVCSIHDYRPLSCRYYPFIYRMDGVASFELFNGAVGYCPGVGRGNYHDLSGEASVIESSMAAKRRFEEFARRWNEGGGAGKSIAEFMHVLDKEVMELTPSLGGSLGNYGGQQTKQGSDGVTHY</sequence>
<dbReference type="RefSeq" id="WP_188597009.1">
    <property type="nucleotide sequence ID" value="NZ_BMNL01000004.1"/>
</dbReference>
<dbReference type="OrthoDB" id="36424at2157"/>
<gene>
    <name evidence="1" type="ORF">GCM10007981_17290</name>
</gene>
<dbReference type="InterPro" id="IPR005358">
    <property type="entry name" value="Puta_zinc/iron-chelating_dom"/>
</dbReference>
<dbReference type="PANTHER" id="PTHR35866">
    <property type="entry name" value="PUTATIVE-RELATED"/>
    <property type="match status" value="1"/>
</dbReference>
<dbReference type="EMBL" id="BMNL01000004">
    <property type="protein sequence ID" value="GGP22197.1"/>
    <property type="molecule type" value="Genomic_DNA"/>
</dbReference>
<reference evidence="1" key="1">
    <citation type="journal article" date="2014" name="Int. J. Syst. Evol. Microbiol.">
        <title>Complete genome sequence of Corynebacterium casei LMG S-19264T (=DSM 44701T), isolated from a smear-ripened cheese.</title>
        <authorList>
            <consortium name="US DOE Joint Genome Institute (JGI-PGF)"/>
            <person name="Walter F."/>
            <person name="Albersmeier A."/>
            <person name="Kalinowski J."/>
            <person name="Ruckert C."/>
        </authorList>
    </citation>
    <scope>NUCLEOTIDE SEQUENCE</scope>
    <source>
        <strain evidence="1">JCM 10088</strain>
    </source>
</reference>